<dbReference type="InterPro" id="IPR051949">
    <property type="entry name" value="Cation_Transport_ATPase"/>
</dbReference>
<dbReference type="SFLD" id="SFLDG00002">
    <property type="entry name" value="C1.7:_P-type_atpase_like"/>
    <property type="match status" value="1"/>
</dbReference>
<evidence type="ECO:0000256" key="16">
    <source>
        <dbReference type="ARBA" id="ARBA00074282"/>
    </source>
</evidence>
<dbReference type="PRINTS" id="PR00941">
    <property type="entry name" value="CDATPASE"/>
</dbReference>
<dbReference type="InterPro" id="IPR036412">
    <property type="entry name" value="HAD-like_sf"/>
</dbReference>
<dbReference type="Proteomes" id="UP000003597">
    <property type="component" value="Unassembled WGS sequence"/>
</dbReference>
<evidence type="ECO:0000256" key="14">
    <source>
        <dbReference type="ARBA" id="ARBA00043263"/>
    </source>
</evidence>
<dbReference type="SUPFAM" id="SSF81665">
    <property type="entry name" value="Calcium ATPase, transmembrane domain M"/>
    <property type="match status" value="1"/>
</dbReference>
<dbReference type="GO" id="GO:0016887">
    <property type="term" value="F:ATP hydrolysis activity"/>
    <property type="evidence" value="ECO:0007669"/>
    <property type="project" value="InterPro"/>
</dbReference>
<keyword evidence="12" id="KW-0406">Ion transport</keyword>
<dbReference type="SFLD" id="SFLDF00027">
    <property type="entry name" value="p-type_atpase"/>
    <property type="match status" value="1"/>
</dbReference>
<feature type="transmembrane region" description="Helical" evidence="18">
    <location>
        <begin position="580"/>
        <end position="599"/>
    </location>
</feature>
<dbReference type="PANTHER" id="PTHR43079:SF1">
    <property type="entry name" value="CADMIUM_ZINC-TRANSPORTING ATPASE HMA1, CHLOROPLASTIC-RELATED"/>
    <property type="match status" value="1"/>
</dbReference>
<dbReference type="InterPro" id="IPR001757">
    <property type="entry name" value="P_typ_ATPase"/>
</dbReference>
<keyword evidence="11 18" id="KW-1133">Transmembrane helix</keyword>
<dbReference type="NCBIfam" id="TIGR01512">
    <property type="entry name" value="ATPase-IB2_Cd"/>
    <property type="match status" value="1"/>
</dbReference>
<proteinExistence type="inferred from homology"/>
<dbReference type="InterPro" id="IPR018303">
    <property type="entry name" value="ATPase_P-typ_P_site"/>
</dbReference>
<dbReference type="Gene3D" id="2.70.150.10">
    <property type="entry name" value="Calcium-transporting ATPase, cytoplasmic transduction domain A"/>
    <property type="match status" value="1"/>
</dbReference>
<dbReference type="CDD" id="cd07551">
    <property type="entry name" value="P-type_ATPase_HM_ZosA_PfeT-like"/>
    <property type="match status" value="1"/>
</dbReference>
<feature type="transmembrane region" description="Helical" evidence="18">
    <location>
        <begin position="12"/>
        <end position="31"/>
    </location>
</feature>
<feature type="domain" description="P-type ATPase A" evidence="19">
    <location>
        <begin position="123"/>
        <end position="222"/>
    </location>
</feature>
<dbReference type="NCBIfam" id="TIGR01525">
    <property type="entry name" value="ATPase-IB_hvy"/>
    <property type="match status" value="1"/>
</dbReference>
<evidence type="ECO:0000256" key="8">
    <source>
        <dbReference type="ARBA" id="ARBA00022840"/>
    </source>
</evidence>
<dbReference type="PROSITE" id="PS00154">
    <property type="entry name" value="ATPASE_E1_E2"/>
    <property type="match status" value="1"/>
</dbReference>
<dbReference type="EMBL" id="AGCN01000030">
    <property type="protein sequence ID" value="EHN61656.1"/>
    <property type="molecule type" value="Genomic_DNA"/>
</dbReference>
<keyword evidence="6 18" id="KW-0479">Metal-binding</keyword>
<keyword evidence="13 18" id="KW-0472">Membrane</keyword>
<feature type="transmembrane region" description="Helical" evidence="18">
    <location>
        <begin position="272"/>
        <end position="296"/>
    </location>
</feature>
<keyword evidence="21" id="KW-1185">Reference proteome</keyword>
<evidence type="ECO:0000313" key="20">
    <source>
        <dbReference type="EMBL" id="EHN61656.1"/>
    </source>
</evidence>
<protein>
    <recommendedName>
        <fullName evidence="16">Probable cadmium-transporting ATPase</fullName>
    </recommendedName>
    <alternativeName>
        <fullName evidence="17">Cadmium-efflux ATPase</fullName>
    </alternativeName>
</protein>
<keyword evidence="14" id="KW-0105">Cadmium resistance</keyword>
<feature type="transmembrane region" description="Helical" evidence="18">
    <location>
        <begin position="605"/>
        <end position="623"/>
    </location>
</feature>
<evidence type="ECO:0000256" key="5">
    <source>
        <dbReference type="ARBA" id="ARBA00022692"/>
    </source>
</evidence>
<keyword evidence="5 18" id="KW-0812">Transmembrane</keyword>
<dbReference type="GO" id="GO:0005886">
    <property type="term" value="C:plasma membrane"/>
    <property type="evidence" value="ECO:0007669"/>
    <property type="project" value="UniProtKB-SubCell"/>
</dbReference>
<dbReference type="SUPFAM" id="SSF56784">
    <property type="entry name" value="HAD-like"/>
    <property type="match status" value="1"/>
</dbReference>
<dbReference type="GO" id="GO:0005524">
    <property type="term" value="F:ATP binding"/>
    <property type="evidence" value="ECO:0007669"/>
    <property type="project" value="UniProtKB-UniRule"/>
</dbReference>
<dbReference type="Pfam" id="PF00122">
    <property type="entry name" value="E1-E2_ATPase"/>
    <property type="match status" value="1"/>
</dbReference>
<dbReference type="GO" id="GO:0019829">
    <property type="term" value="F:ATPase-coupled monoatomic cation transmembrane transporter activity"/>
    <property type="evidence" value="ECO:0007669"/>
    <property type="project" value="InterPro"/>
</dbReference>
<accession>A0AB72ZAY1</accession>
<comment type="similarity">
    <text evidence="2 18">Belongs to the cation transport ATPase (P-type) (TC 3.A.3) family. Type IB subfamily.</text>
</comment>
<evidence type="ECO:0000256" key="4">
    <source>
        <dbReference type="ARBA" id="ARBA00022553"/>
    </source>
</evidence>
<evidence type="ECO:0000256" key="13">
    <source>
        <dbReference type="ARBA" id="ARBA00023136"/>
    </source>
</evidence>
<comment type="function">
    <text evidence="15">Couples the hydrolysis of ATP with the export of cadmium.</text>
</comment>
<dbReference type="InterPro" id="IPR044492">
    <property type="entry name" value="P_typ_ATPase_HD_dom"/>
</dbReference>
<keyword evidence="7 18" id="KW-0547">Nucleotide-binding</keyword>
<evidence type="ECO:0000313" key="21">
    <source>
        <dbReference type="Proteomes" id="UP000003597"/>
    </source>
</evidence>
<evidence type="ECO:0000256" key="2">
    <source>
        <dbReference type="ARBA" id="ARBA00006024"/>
    </source>
</evidence>
<dbReference type="AlphaFoldDB" id="A0AB72ZAY1"/>
<dbReference type="InterPro" id="IPR027256">
    <property type="entry name" value="P-typ_ATPase_IB"/>
</dbReference>
<feature type="transmembrane region" description="Helical" evidence="18">
    <location>
        <begin position="92"/>
        <end position="109"/>
    </location>
</feature>
<dbReference type="GO" id="GO:0046686">
    <property type="term" value="P:response to cadmium ion"/>
    <property type="evidence" value="ECO:0007669"/>
    <property type="project" value="UniProtKB-KW"/>
</dbReference>
<evidence type="ECO:0000256" key="12">
    <source>
        <dbReference type="ARBA" id="ARBA00023065"/>
    </source>
</evidence>
<evidence type="ECO:0000256" key="6">
    <source>
        <dbReference type="ARBA" id="ARBA00022723"/>
    </source>
</evidence>
<reference evidence="20 21" key="1">
    <citation type="submission" date="2011-08" db="EMBL/GenBank/DDBJ databases">
        <authorList>
            <person name="Weinstock G."/>
            <person name="Sodergren E."/>
            <person name="Clifton S."/>
            <person name="Fulton L."/>
            <person name="Fulton B."/>
            <person name="Courtney L."/>
            <person name="Fronick C."/>
            <person name="Harrison M."/>
            <person name="Strong C."/>
            <person name="Farmer C."/>
            <person name="Delahaunty K."/>
            <person name="Markovic C."/>
            <person name="Hall O."/>
            <person name="Minx P."/>
            <person name="Tomlinson C."/>
            <person name="Mitreva M."/>
            <person name="Hou S."/>
            <person name="Chen J."/>
            <person name="Wollam A."/>
            <person name="Pepin K.H."/>
            <person name="Johnson M."/>
            <person name="Bhonagiri V."/>
            <person name="Zhang X."/>
            <person name="Suruliraj S."/>
            <person name="Warren W."/>
            <person name="Chinwalla A."/>
            <person name="Mardis E.R."/>
            <person name="Wilson R.K."/>
        </authorList>
    </citation>
    <scope>NUCLEOTIDE SEQUENCE [LARGE SCALE GENOMIC DNA]</scope>
    <source>
        <strain evidence="20 21">ATCC 33091</strain>
    </source>
</reference>
<evidence type="ECO:0000256" key="18">
    <source>
        <dbReference type="RuleBase" id="RU362081"/>
    </source>
</evidence>
<dbReference type="SUPFAM" id="SSF81653">
    <property type="entry name" value="Calcium ATPase, transduction domain A"/>
    <property type="match status" value="1"/>
</dbReference>
<evidence type="ECO:0000256" key="7">
    <source>
        <dbReference type="ARBA" id="ARBA00022741"/>
    </source>
</evidence>
<keyword evidence="3" id="KW-0813">Transport</keyword>
<feature type="transmembrane region" description="Helical" evidence="18">
    <location>
        <begin position="241"/>
        <end position="260"/>
    </location>
</feature>
<comment type="caution">
    <text evidence="20">The sequence shown here is derived from an EMBL/GenBank/DDBJ whole genome shotgun (WGS) entry which is preliminary data.</text>
</comment>
<evidence type="ECO:0000256" key="3">
    <source>
        <dbReference type="ARBA" id="ARBA00022448"/>
    </source>
</evidence>
<evidence type="ECO:0000256" key="9">
    <source>
        <dbReference type="ARBA" id="ARBA00022842"/>
    </source>
</evidence>
<evidence type="ECO:0000256" key="15">
    <source>
        <dbReference type="ARBA" id="ARBA00055196"/>
    </source>
</evidence>
<dbReference type="GO" id="GO:0046872">
    <property type="term" value="F:metal ion binding"/>
    <property type="evidence" value="ECO:0007669"/>
    <property type="project" value="UniProtKB-KW"/>
</dbReference>
<keyword evidence="8 18" id="KW-0067">ATP-binding</keyword>
<dbReference type="InterPro" id="IPR023298">
    <property type="entry name" value="ATPase_P-typ_TM_dom_sf"/>
</dbReference>
<evidence type="ECO:0000256" key="11">
    <source>
        <dbReference type="ARBA" id="ARBA00022989"/>
    </source>
</evidence>
<dbReference type="PRINTS" id="PR00119">
    <property type="entry name" value="CATATPASE"/>
</dbReference>
<name>A0AB72ZAY1_LISIO</name>
<dbReference type="InterPro" id="IPR008250">
    <property type="entry name" value="ATPase_P-typ_transduc_dom_A_sf"/>
</dbReference>
<dbReference type="PANTHER" id="PTHR43079">
    <property type="entry name" value="PROBABLE CADMIUM/ZINC-TRANSPORTING ATPASE HMA1"/>
    <property type="match status" value="1"/>
</dbReference>
<dbReference type="InterPro" id="IPR023214">
    <property type="entry name" value="HAD_sf"/>
</dbReference>
<gene>
    <name evidence="20" type="ORF">HMPREF0557_01320</name>
</gene>
<evidence type="ECO:0000259" key="19">
    <source>
        <dbReference type="Pfam" id="PF00122"/>
    </source>
</evidence>
<dbReference type="FunFam" id="2.70.150.10:FF:000002">
    <property type="entry name" value="Copper-transporting ATPase 1, putative"/>
    <property type="match status" value="1"/>
</dbReference>
<keyword evidence="10" id="KW-1278">Translocase</keyword>
<comment type="subcellular location">
    <subcellularLocation>
        <location evidence="1">Cell membrane</location>
        <topology evidence="1">Multi-pass membrane protein</topology>
    </subcellularLocation>
</comment>
<dbReference type="NCBIfam" id="TIGR01494">
    <property type="entry name" value="ATPase_P-type"/>
    <property type="match status" value="1"/>
</dbReference>
<evidence type="ECO:0000256" key="17">
    <source>
        <dbReference type="ARBA" id="ARBA00078718"/>
    </source>
</evidence>
<dbReference type="Pfam" id="PF00702">
    <property type="entry name" value="Hydrolase"/>
    <property type="match status" value="1"/>
</dbReference>
<dbReference type="Gene3D" id="3.40.1110.10">
    <property type="entry name" value="Calcium-transporting ATPase, cytoplasmic domain N"/>
    <property type="match status" value="1"/>
</dbReference>
<dbReference type="InterPro" id="IPR023299">
    <property type="entry name" value="ATPase_P-typ_cyto_dom_N"/>
</dbReference>
<dbReference type="Gene3D" id="3.40.50.1000">
    <property type="entry name" value="HAD superfamily/HAD-like"/>
    <property type="match status" value="1"/>
</dbReference>
<organism evidence="20 21">
    <name type="scientific">Listeria innocua ATCC 33091</name>
    <dbReference type="NCBI Taxonomy" id="1002366"/>
    <lineage>
        <taxon>Bacteria</taxon>
        <taxon>Bacillati</taxon>
        <taxon>Bacillota</taxon>
        <taxon>Bacilli</taxon>
        <taxon>Bacillales</taxon>
        <taxon>Listeriaceae</taxon>
        <taxon>Listeria</taxon>
    </lineage>
</organism>
<keyword evidence="18" id="KW-1003">Cell membrane</keyword>
<keyword evidence="4" id="KW-0597">Phosphoprotein</keyword>
<keyword evidence="9" id="KW-0460">Magnesium</keyword>
<dbReference type="InterPro" id="IPR059000">
    <property type="entry name" value="ATPase_P-type_domA"/>
</dbReference>
<sequence>MSIMKDWMERNWQFVTTGISGVLIVVGSLIGNDVGDFWTAVIFLSAFVIGGFEQAKEGIAATIKTKKLNVELLMILAATGASIIGYWFEGAILIFIFSVSGALETYTTNKSKREITKLMAFQPERAFRFLPNGDVEEVAAKDLQLDDRVLVRPGESVPIDGVIVRGSTTLNEAAINGESVPVEKTVDAEVFGGTVNVSSAITIKVTQTFDNTIFSKIIRLVETAQSEPSKTARFIERFEDVYVKAVLLFVLVMMFLPHFALGWSWNETFYRAMVLLTVASPCALVASVTPATLAAISNGARHGILFKGGVHLENLRGVKAIAFDKTGTLTNGTPELTDQIFKEHIDKQQVINVAAAMERQSLHPLAAAITKALDIEVTDKLTEIEVTDVPGWGVQTSYKGETWRVGKAGYVGAENAAKFSNGAFERLASEGKTIVYVAKAGEIVAMFALKDTCRPEAIRTIQALKAKGIKTIMVTGDNAQTGAAIQAELGMDRVVSGCLPEKKVDVLKELSVTYGSVAMVGDGINDAPALAHAAVGIAMGEGTDIAMETADVVLMKNDLEKIPYAYTLSERLHWISWQNICFAIAVILLLITANVFQVINLPFGVVGHEGSTILVILNGLRLLKSNRK</sequence>
<evidence type="ECO:0000256" key="1">
    <source>
        <dbReference type="ARBA" id="ARBA00004651"/>
    </source>
</evidence>
<evidence type="ECO:0000256" key="10">
    <source>
        <dbReference type="ARBA" id="ARBA00022967"/>
    </source>
</evidence>
<dbReference type="SFLD" id="SFLDS00003">
    <property type="entry name" value="Haloacid_Dehalogenase"/>
    <property type="match status" value="1"/>
</dbReference>